<feature type="transmembrane region" description="Helical" evidence="1">
    <location>
        <begin position="222"/>
        <end position="247"/>
    </location>
</feature>
<keyword evidence="3" id="KW-1185">Reference proteome</keyword>
<keyword evidence="1" id="KW-1133">Transmembrane helix</keyword>
<feature type="transmembrane region" description="Helical" evidence="1">
    <location>
        <begin position="170"/>
        <end position="194"/>
    </location>
</feature>
<accession>A0ABU7M1I7</accession>
<dbReference type="EMBL" id="JAZDRO010000007">
    <property type="protein sequence ID" value="MEE2567643.1"/>
    <property type="molecule type" value="Genomic_DNA"/>
</dbReference>
<evidence type="ECO:0000313" key="3">
    <source>
        <dbReference type="Proteomes" id="UP001310692"/>
    </source>
</evidence>
<evidence type="ECO:0000313" key="2">
    <source>
        <dbReference type="EMBL" id="MEE2567643.1"/>
    </source>
</evidence>
<organism evidence="2 3">
    <name type="scientific">Hyphobacterium marinum</name>
    <dbReference type="NCBI Taxonomy" id="3116574"/>
    <lineage>
        <taxon>Bacteria</taxon>
        <taxon>Pseudomonadati</taxon>
        <taxon>Pseudomonadota</taxon>
        <taxon>Alphaproteobacteria</taxon>
        <taxon>Maricaulales</taxon>
        <taxon>Maricaulaceae</taxon>
        <taxon>Hyphobacterium</taxon>
    </lineage>
</organism>
<reference evidence="2 3" key="1">
    <citation type="submission" date="2024-01" db="EMBL/GenBank/DDBJ databases">
        <title>Hyphobacterium bacterium isolated from marine sediment.</title>
        <authorList>
            <person name="Zhao S."/>
        </authorList>
    </citation>
    <scope>NUCLEOTIDE SEQUENCE [LARGE SCALE GENOMIC DNA]</scope>
    <source>
        <strain evidence="2 3">Y60-23</strain>
    </source>
</reference>
<keyword evidence="1" id="KW-0472">Membrane</keyword>
<evidence type="ECO:0008006" key="4">
    <source>
        <dbReference type="Google" id="ProtNLM"/>
    </source>
</evidence>
<sequence length="323" mass="33807">MAVTETRHSEPDSLNASAAFAHATAVIRKAPERALAIALWEYGLFCALNLAAILAFPVLVQVQVSGPEAMNPAMMPAIMAAQGLLALGSLIVVVLVEPAWQRLYARGETGDRFLFRIGPDEGRFGLAILTQLGLGVGFWIVAAIAGGLVYGAVALTQDAGPILSVLVPTIAAILAVPPALAVLLFVICLSLPLFAGMVARQDFNPFGHARAALKALLPTGRIVGYFILTCIAVLVGVGLITLPFRLLFMLFSGEETNRVIAALSMLLTFVSSLFIHFVVANLSRGIGAYLALHFSGRTNPLLADASGPETAPGAAPTVARNDG</sequence>
<feature type="transmembrane region" description="Helical" evidence="1">
    <location>
        <begin position="259"/>
        <end position="279"/>
    </location>
</feature>
<dbReference type="RefSeq" id="WP_330197212.1">
    <property type="nucleotide sequence ID" value="NZ_JAZDRO010000007.1"/>
</dbReference>
<dbReference type="Proteomes" id="UP001310692">
    <property type="component" value="Unassembled WGS sequence"/>
</dbReference>
<protein>
    <recommendedName>
        <fullName evidence="4">Glycerophosphoryl diester phosphodiesterase membrane domain-containing protein</fullName>
    </recommendedName>
</protein>
<keyword evidence="1" id="KW-0812">Transmembrane</keyword>
<gene>
    <name evidence="2" type="ORF">V0U35_13240</name>
</gene>
<feature type="transmembrane region" description="Helical" evidence="1">
    <location>
        <begin position="37"/>
        <end position="62"/>
    </location>
</feature>
<evidence type="ECO:0000256" key="1">
    <source>
        <dbReference type="SAM" id="Phobius"/>
    </source>
</evidence>
<proteinExistence type="predicted"/>
<comment type="caution">
    <text evidence="2">The sequence shown here is derived from an EMBL/GenBank/DDBJ whole genome shotgun (WGS) entry which is preliminary data.</text>
</comment>
<name>A0ABU7M1I7_9PROT</name>
<feature type="transmembrane region" description="Helical" evidence="1">
    <location>
        <begin position="124"/>
        <end position="150"/>
    </location>
</feature>
<feature type="transmembrane region" description="Helical" evidence="1">
    <location>
        <begin position="74"/>
        <end position="96"/>
    </location>
</feature>